<dbReference type="InterPro" id="IPR045122">
    <property type="entry name" value="Csc1-like"/>
</dbReference>
<keyword evidence="9" id="KW-0407">Ion channel</keyword>
<feature type="transmembrane region" description="Helical" evidence="11">
    <location>
        <begin position="169"/>
        <end position="188"/>
    </location>
</feature>
<dbReference type="AlphaFoldDB" id="A0A922AFU2"/>
<comment type="similarity">
    <text evidence="2">Belongs to the CSC1 (TC 1.A.17) family.</text>
</comment>
<dbReference type="Pfam" id="PF14244">
    <property type="entry name" value="Retrotran_gag_3"/>
    <property type="match status" value="1"/>
</dbReference>
<evidence type="ECO:0000256" key="9">
    <source>
        <dbReference type="ARBA" id="ARBA00023303"/>
    </source>
</evidence>
<keyword evidence="8 11" id="KW-0472">Membrane</keyword>
<feature type="domain" description="CSC1/OSCA1-like cytosolic" evidence="15">
    <location>
        <begin position="200"/>
        <end position="298"/>
    </location>
</feature>
<evidence type="ECO:0000259" key="15">
    <source>
        <dbReference type="Pfam" id="PF14703"/>
    </source>
</evidence>
<feature type="transmembrane region" description="Helical" evidence="11">
    <location>
        <begin position="478"/>
        <end position="495"/>
    </location>
</feature>
<feature type="transmembrane region" description="Helical" evidence="11">
    <location>
        <begin position="355"/>
        <end position="381"/>
    </location>
</feature>
<dbReference type="PANTHER" id="PTHR13018">
    <property type="entry name" value="PROBABLE MEMBRANE PROTEIN DUF221-RELATED"/>
    <property type="match status" value="1"/>
</dbReference>
<feature type="transmembrane region" description="Helical" evidence="11">
    <location>
        <begin position="539"/>
        <end position="560"/>
    </location>
</feature>
<dbReference type="Pfam" id="PF02714">
    <property type="entry name" value="RSN1_7TM"/>
    <property type="match status" value="1"/>
</dbReference>
<dbReference type="InterPro" id="IPR003864">
    <property type="entry name" value="CSC1/OSCA1-like_7TM"/>
</dbReference>
<dbReference type="Pfam" id="PF14703">
    <property type="entry name" value="PHM7_cyt"/>
    <property type="match status" value="1"/>
</dbReference>
<feature type="domain" description="Retrotransposon Copia-like N-terminal" evidence="14">
    <location>
        <begin position="26"/>
        <end position="73"/>
    </location>
</feature>
<evidence type="ECO:0000256" key="8">
    <source>
        <dbReference type="ARBA" id="ARBA00023136"/>
    </source>
</evidence>
<keyword evidence="5" id="KW-0106">Calcium</keyword>
<evidence type="ECO:0000313" key="16">
    <source>
        <dbReference type="EMBL" id="KAG6679835.1"/>
    </source>
</evidence>
<feature type="transmembrane region" description="Helical" evidence="11">
    <location>
        <begin position="122"/>
        <end position="141"/>
    </location>
</feature>
<accession>A0A922AFU2</accession>
<evidence type="ECO:0000259" key="14">
    <source>
        <dbReference type="Pfam" id="PF14244"/>
    </source>
</evidence>
<feature type="transmembrane region" description="Helical" evidence="11">
    <location>
        <begin position="566"/>
        <end position="584"/>
    </location>
</feature>
<dbReference type="InterPro" id="IPR032880">
    <property type="entry name" value="CSC1/OSCA1-like_N"/>
</dbReference>
<keyword evidence="7" id="KW-0406">Ion transport</keyword>
<reference evidence="16" key="1">
    <citation type="submission" date="2021-01" db="EMBL/GenBank/DDBJ databases">
        <authorList>
            <person name="Lovell J.T."/>
            <person name="Bentley N."/>
            <person name="Bhattarai G."/>
            <person name="Jenkins J.W."/>
            <person name="Sreedasyam A."/>
            <person name="Alarcon Y."/>
            <person name="Bock C."/>
            <person name="Boston L."/>
            <person name="Carlson J."/>
            <person name="Cervantes K."/>
            <person name="Clermont K."/>
            <person name="Krom N."/>
            <person name="Kubenka K."/>
            <person name="Mamidi S."/>
            <person name="Mattison C."/>
            <person name="Monteros M."/>
            <person name="Pisani C."/>
            <person name="Plott C."/>
            <person name="Rajasekar S."/>
            <person name="Rhein H.S."/>
            <person name="Rohla C."/>
            <person name="Song M."/>
            <person name="Hilaire R.S."/>
            <person name="Shu S."/>
            <person name="Wells L."/>
            <person name="Wang X."/>
            <person name="Webber J."/>
            <person name="Heerema R.J."/>
            <person name="Klein P."/>
            <person name="Conner P."/>
            <person name="Grauke L."/>
            <person name="Grimwood J."/>
            <person name="Schmutz J."/>
            <person name="Randall J.J."/>
        </authorList>
    </citation>
    <scope>NUCLEOTIDE SEQUENCE</scope>
    <source>
        <tissue evidence="16">Leaf</tissue>
    </source>
</reference>
<evidence type="ECO:0000256" key="5">
    <source>
        <dbReference type="ARBA" id="ARBA00022837"/>
    </source>
</evidence>
<evidence type="ECO:0000256" key="11">
    <source>
        <dbReference type="SAM" id="Phobius"/>
    </source>
</evidence>
<feature type="transmembrane region" description="Helical" evidence="11">
    <location>
        <begin position="439"/>
        <end position="458"/>
    </location>
</feature>
<dbReference type="InterPro" id="IPR027815">
    <property type="entry name" value="CSC1/OSCA1-like_cyt"/>
</dbReference>
<evidence type="ECO:0000313" key="17">
    <source>
        <dbReference type="Proteomes" id="UP000811246"/>
    </source>
</evidence>
<keyword evidence="4 11" id="KW-0812">Transmembrane</keyword>
<evidence type="ECO:0000259" key="12">
    <source>
        <dbReference type="Pfam" id="PF02714"/>
    </source>
</evidence>
<evidence type="ECO:0000256" key="1">
    <source>
        <dbReference type="ARBA" id="ARBA00004141"/>
    </source>
</evidence>
<feature type="region of interest" description="Disordered" evidence="10">
    <location>
        <begin position="1"/>
        <end position="23"/>
    </location>
</feature>
<organism evidence="16 17">
    <name type="scientific">Carya illinoinensis</name>
    <name type="common">Pecan</name>
    <dbReference type="NCBI Taxonomy" id="32201"/>
    <lineage>
        <taxon>Eukaryota</taxon>
        <taxon>Viridiplantae</taxon>
        <taxon>Streptophyta</taxon>
        <taxon>Embryophyta</taxon>
        <taxon>Tracheophyta</taxon>
        <taxon>Spermatophyta</taxon>
        <taxon>Magnoliopsida</taxon>
        <taxon>eudicotyledons</taxon>
        <taxon>Gunneridae</taxon>
        <taxon>Pentapetalae</taxon>
        <taxon>rosids</taxon>
        <taxon>fabids</taxon>
        <taxon>Fagales</taxon>
        <taxon>Juglandaceae</taxon>
        <taxon>Carya</taxon>
    </lineage>
</organism>
<evidence type="ECO:0000256" key="6">
    <source>
        <dbReference type="ARBA" id="ARBA00022989"/>
    </source>
</evidence>
<dbReference type="EMBL" id="CM031837">
    <property type="protein sequence ID" value="KAG6679835.1"/>
    <property type="molecule type" value="Genomic_DNA"/>
</dbReference>
<dbReference type="PANTHER" id="PTHR13018:SF141">
    <property type="entry name" value="OS01G0950900 PROTEIN"/>
    <property type="match status" value="1"/>
</dbReference>
<feature type="domain" description="CSC1/OSCA1-like 7TM region" evidence="12">
    <location>
        <begin position="310"/>
        <end position="445"/>
    </location>
</feature>
<keyword evidence="3" id="KW-0813">Transport</keyword>
<proteinExistence type="inferred from homology"/>
<dbReference type="Proteomes" id="UP000811246">
    <property type="component" value="Chromosome 13"/>
</dbReference>
<comment type="caution">
    <text evidence="16">The sequence shown here is derived from an EMBL/GenBank/DDBJ whole genome shotgun (WGS) entry which is preliminary data.</text>
</comment>
<gene>
    <name evidence="16" type="ORF">I3842_13G011000</name>
</gene>
<evidence type="ECO:0000259" key="13">
    <source>
        <dbReference type="Pfam" id="PF13967"/>
    </source>
</evidence>
<dbReference type="GO" id="GO:0005886">
    <property type="term" value="C:plasma membrane"/>
    <property type="evidence" value="ECO:0007669"/>
    <property type="project" value="TreeGrafter"/>
</dbReference>
<dbReference type="InterPro" id="IPR029472">
    <property type="entry name" value="Copia-like_N"/>
</dbReference>
<comment type="subcellular location">
    <subcellularLocation>
        <location evidence="1">Membrane</location>
        <topology evidence="1">Multi-pass membrane protein</topology>
    </subcellularLocation>
</comment>
<sequence length="655" mass="73805">MTSDSNSSVSSPTPESSDSSSPYYLHNGDSPGSILVTQILVGDNYNTWRRSMVMALTAKNKVGFVNGSIVKPSDTSPLLPLWTRCNNMILSWILNSLSKEIAASVIYVDSARDMWSDLQESIKFLVVCSLVGLAVLIPVNYNGQDGSYQSYHSMDSFTICNINRGSNRLWVHFSCLWFISLYGLYLLYEMRFANQEESIARRIKDLRERPTANKHKRERLLLDASQEYAVSLQQEKLQVFCEKIRQLQSEIIIKQTELPVALVIFKSRWGAALAAQSPHPLLWITEMAQEPRDVSWRNLVISYRILWLYKIGVVLAASLLTIFFAIPVTAVQGIARFEKLKKWFPPAMAVHLIPGLNSILTGYLPSVILKGFIYIVPFAMLGMAKAAGCISKSKEEIKACNMVFYLPVGNVFFLSVLSGSLLDEIGEYFTHPKDFPSHLASAVSAQILQPGLLFWDVIKSKTFGRGKKKNPYLYLLPYFRIVPMVSLSVLIGTVYAVVAPLLLPFLIGYFSLGYVVYVNQIEDVYETVYETCGQYWPYIHLYIVIAIILMQITMIGLFGLKSKPAASISTIPLLLFTLMFNEYCKKRFLPTFHHYPVQNAVENDELDVKSGQMEVNYEDAINAYCSPCLQPVNFQLESESSSTQPLVSSLPSESF</sequence>
<feature type="transmembrane region" description="Helical" evidence="11">
    <location>
        <begin position="307"/>
        <end position="335"/>
    </location>
</feature>
<evidence type="ECO:0000256" key="7">
    <source>
        <dbReference type="ARBA" id="ARBA00023065"/>
    </source>
</evidence>
<feature type="transmembrane region" description="Helical" evidence="11">
    <location>
        <begin position="501"/>
        <end position="518"/>
    </location>
</feature>
<feature type="domain" description="CSC1/OSCA1-like N-terminal transmembrane" evidence="13">
    <location>
        <begin position="121"/>
        <end position="189"/>
    </location>
</feature>
<protein>
    <submittedName>
        <fullName evidence="16">Uncharacterized protein</fullName>
    </submittedName>
</protein>
<evidence type="ECO:0000256" key="10">
    <source>
        <dbReference type="SAM" id="MobiDB-lite"/>
    </source>
</evidence>
<name>A0A922AFU2_CARIL</name>
<feature type="transmembrane region" description="Helical" evidence="11">
    <location>
        <begin position="402"/>
        <end position="419"/>
    </location>
</feature>
<dbReference type="GO" id="GO:0005227">
    <property type="term" value="F:calcium-activated cation channel activity"/>
    <property type="evidence" value="ECO:0007669"/>
    <property type="project" value="InterPro"/>
</dbReference>
<evidence type="ECO:0000256" key="4">
    <source>
        <dbReference type="ARBA" id="ARBA00022692"/>
    </source>
</evidence>
<dbReference type="Pfam" id="PF13967">
    <property type="entry name" value="RSN1_TM"/>
    <property type="match status" value="1"/>
</dbReference>
<evidence type="ECO:0000256" key="2">
    <source>
        <dbReference type="ARBA" id="ARBA00007779"/>
    </source>
</evidence>
<feature type="compositionally biased region" description="Low complexity" evidence="10">
    <location>
        <begin position="1"/>
        <end position="22"/>
    </location>
</feature>
<evidence type="ECO:0000256" key="3">
    <source>
        <dbReference type="ARBA" id="ARBA00022448"/>
    </source>
</evidence>
<keyword evidence="6 11" id="KW-1133">Transmembrane helix</keyword>